<keyword evidence="1" id="KW-0436">Ligase</keyword>
<dbReference type="HAMAP" id="MF_00122">
    <property type="entry name" value="GatC"/>
    <property type="match status" value="1"/>
</dbReference>
<dbReference type="SUPFAM" id="SSF141000">
    <property type="entry name" value="Glu-tRNAGln amidotransferase C subunit"/>
    <property type="match status" value="1"/>
</dbReference>
<dbReference type="GO" id="GO:0005524">
    <property type="term" value="F:ATP binding"/>
    <property type="evidence" value="ECO:0007669"/>
    <property type="project" value="UniProtKB-KW"/>
</dbReference>
<accession>A0A1F8AQH2</accession>
<sequence length="98" mass="10894">MAKLTKSDVLHVAKLSKLDLTSPEVEKFQSQLSEVLNYMDELNTLDTDRVLPTSQSTGLENVFRGDDHTNDCLARDIATTNASRSDSSYFVTKGVLKK</sequence>
<dbReference type="GO" id="GO:0050566">
    <property type="term" value="F:asparaginyl-tRNA synthase (glutamine-hydrolyzing) activity"/>
    <property type="evidence" value="ECO:0007669"/>
    <property type="project" value="RHEA"/>
</dbReference>
<dbReference type="PANTHER" id="PTHR15004:SF0">
    <property type="entry name" value="GLUTAMYL-TRNA(GLN) AMIDOTRANSFERASE SUBUNIT C, MITOCHONDRIAL"/>
    <property type="match status" value="1"/>
</dbReference>
<evidence type="ECO:0000313" key="2">
    <source>
        <dbReference type="EMBL" id="OGM53891.1"/>
    </source>
</evidence>
<name>A0A1F8AQH2_9BACT</name>
<comment type="similarity">
    <text evidence="1">Belongs to the GatC family.</text>
</comment>
<gene>
    <name evidence="1" type="primary">gatC</name>
    <name evidence="2" type="ORF">A3E44_05775</name>
</gene>
<dbReference type="EC" id="6.3.5.-" evidence="1"/>
<dbReference type="Gene3D" id="1.10.20.60">
    <property type="entry name" value="Glu-tRNAGln amidotransferase C subunit, N-terminal domain"/>
    <property type="match status" value="1"/>
</dbReference>
<organism evidence="2 3">
    <name type="scientific">Candidatus Woesebacteria bacterium RIFCSPHIGHO2_12_FULL_41_24</name>
    <dbReference type="NCBI Taxonomy" id="1802510"/>
    <lineage>
        <taxon>Bacteria</taxon>
        <taxon>Candidatus Woeseibacteriota</taxon>
    </lineage>
</organism>
<comment type="function">
    <text evidence="1">Allows the formation of correctly charged Asn-tRNA(Asn) or Gln-tRNA(Gln) through the transamidation of misacylated Asp-tRNA(Asn) or Glu-tRNA(Gln) in organisms which lack either or both of asparaginyl-tRNA or glutaminyl-tRNA synthetases. The reaction takes place in the presence of glutamine and ATP through an activated phospho-Asp-tRNA(Asn) or phospho-Glu-tRNA(Gln).</text>
</comment>
<dbReference type="NCBIfam" id="TIGR00135">
    <property type="entry name" value="gatC"/>
    <property type="match status" value="1"/>
</dbReference>
<dbReference type="PANTHER" id="PTHR15004">
    <property type="entry name" value="GLUTAMYL-TRNA(GLN) AMIDOTRANSFERASE SUBUNIT C, MITOCHONDRIAL"/>
    <property type="match status" value="1"/>
</dbReference>
<keyword evidence="1" id="KW-0067">ATP-binding</keyword>
<proteinExistence type="inferred from homology"/>
<dbReference type="GO" id="GO:0070681">
    <property type="term" value="P:glutaminyl-tRNAGln biosynthesis via transamidation"/>
    <property type="evidence" value="ECO:0007669"/>
    <property type="project" value="TreeGrafter"/>
</dbReference>
<dbReference type="GO" id="GO:0050567">
    <property type="term" value="F:glutaminyl-tRNA synthase (glutamine-hydrolyzing) activity"/>
    <property type="evidence" value="ECO:0007669"/>
    <property type="project" value="UniProtKB-UniRule"/>
</dbReference>
<comment type="catalytic activity">
    <reaction evidence="1">
        <text>L-glutamyl-tRNA(Gln) + L-glutamine + ATP + H2O = L-glutaminyl-tRNA(Gln) + L-glutamate + ADP + phosphate + H(+)</text>
        <dbReference type="Rhea" id="RHEA:17521"/>
        <dbReference type="Rhea" id="RHEA-COMP:9681"/>
        <dbReference type="Rhea" id="RHEA-COMP:9684"/>
        <dbReference type="ChEBI" id="CHEBI:15377"/>
        <dbReference type="ChEBI" id="CHEBI:15378"/>
        <dbReference type="ChEBI" id="CHEBI:29985"/>
        <dbReference type="ChEBI" id="CHEBI:30616"/>
        <dbReference type="ChEBI" id="CHEBI:43474"/>
        <dbReference type="ChEBI" id="CHEBI:58359"/>
        <dbReference type="ChEBI" id="CHEBI:78520"/>
        <dbReference type="ChEBI" id="CHEBI:78521"/>
        <dbReference type="ChEBI" id="CHEBI:456216"/>
    </reaction>
</comment>
<dbReference type="Proteomes" id="UP000178603">
    <property type="component" value="Unassembled WGS sequence"/>
</dbReference>
<comment type="subunit">
    <text evidence="1">Heterotrimer of A, B and C subunits.</text>
</comment>
<reference evidence="2 3" key="1">
    <citation type="journal article" date="2016" name="Nat. Commun.">
        <title>Thousands of microbial genomes shed light on interconnected biogeochemical processes in an aquifer system.</title>
        <authorList>
            <person name="Anantharaman K."/>
            <person name="Brown C.T."/>
            <person name="Hug L.A."/>
            <person name="Sharon I."/>
            <person name="Castelle C.J."/>
            <person name="Probst A.J."/>
            <person name="Thomas B.C."/>
            <person name="Singh A."/>
            <person name="Wilkins M.J."/>
            <person name="Karaoz U."/>
            <person name="Brodie E.L."/>
            <person name="Williams K.H."/>
            <person name="Hubbard S.S."/>
            <person name="Banfield J.F."/>
        </authorList>
    </citation>
    <scope>NUCLEOTIDE SEQUENCE [LARGE SCALE GENOMIC DNA]</scope>
</reference>
<comment type="caution">
    <text evidence="2">The sequence shown here is derived from an EMBL/GenBank/DDBJ whole genome shotgun (WGS) entry which is preliminary data.</text>
</comment>
<dbReference type="Pfam" id="PF02686">
    <property type="entry name" value="GatC"/>
    <property type="match status" value="1"/>
</dbReference>
<dbReference type="AlphaFoldDB" id="A0A1F8AQH2"/>
<dbReference type="GO" id="GO:0006412">
    <property type="term" value="P:translation"/>
    <property type="evidence" value="ECO:0007669"/>
    <property type="project" value="UniProtKB-UniRule"/>
</dbReference>
<evidence type="ECO:0000313" key="3">
    <source>
        <dbReference type="Proteomes" id="UP000178603"/>
    </source>
</evidence>
<dbReference type="InterPro" id="IPR036113">
    <property type="entry name" value="Asp/Glu-ADT_sf_sub_c"/>
</dbReference>
<dbReference type="EMBL" id="MGGW01000020">
    <property type="protein sequence ID" value="OGM53891.1"/>
    <property type="molecule type" value="Genomic_DNA"/>
</dbReference>
<dbReference type="GO" id="GO:0006450">
    <property type="term" value="P:regulation of translational fidelity"/>
    <property type="evidence" value="ECO:0007669"/>
    <property type="project" value="InterPro"/>
</dbReference>
<keyword evidence="1" id="KW-0547">Nucleotide-binding</keyword>
<dbReference type="InterPro" id="IPR003837">
    <property type="entry name" value="GatC"/>
</dbReference>
<keyword evidence="1" id="KW-0648">Protein biosynthesis</keyword>
<evidence type="ECO:0000256" key="1">
    <source>
        <dbReference type="HAMAP-Rule" id="MF_00122"/>
    </source>
</evidence>
<protein>
    <recommendedName>
        <fullName evidence="1">Aspartyl/glutamyl-tRNA(Asn/Gln) amidotransferase subunit C</fullName>
        <shortName evidence="1">Asp/Glu-ADT subunit C</shortName>
        <ecNumber evidence="1">6.3.5.-</ecNumber>
    </recommendedName>
</protein>
<comment type="catalytic activity">
    <reaction evidence="1">
        <text>L-aspartyl-tRNA(Asn) + L-glutamine + ATP + H2O = L-asparaginyl-tRNA(Asn) + L-glutamate + ADP + phosphate + 2 H(+)</text>
        <dbReference type="Rhea" id="RHEA:14513"/>
        <dbReference type="Rhea" id="RHEA-COMP:9674"/>
        <dbReference type="Rhea" id="RHEA-COMP:9677"/>
        <dbReference type="ChEBI" id="CHEBI:15377"/>
        <dbReference type="ChEBI" id="CHEBI:15378"/>
        <dbReference type="ChEBI" id="CHEBI:29985"/>
        <dbReference type="ChEBI" id="CHEBI:30616"/>
        <dbReference type="ChEBI" id="CHEBI:43474"/>
        <dbReference type="ChEBI" id="CHEBI:58359"/>
        <dbReference type="ChEBI" id="CHEBI:78515"/>
        <dbReference type="ChEBI" id="CHEBI:78516"/>
        <dbReference type="ChEBI" id="CHEBI:456216"/>
    </reaction>
</comment>